<dbReference type="InterPro" id="IPR024185">
    <property type="entry name" value="FTHF_cligase-like_sf"/>
</dbReference>
<dbReference type="Gene3D" id="3.40.50.10420">
    <property type="entry name" value="NagB/RpiA/CoA transferase-like"/>
    <property type="match status" value="1"/>
</dbReference>
<reference evidence="2 3" key="1">
    <citation type="submission" date="2022-01" db="EMBL/GenBank/DDBJ databases">
        <title>Flavihumibacter sp. nov., isolated from sediment of a river.</title>
        <authorList>
            <person name="Liu H."/>
        </authorList>
    </citation>
    <scope>NUCLEOTIDE SEQUENCE [LARGE SCALE GENOMIC DNA]</scope>
    <source>
        <strain evidence="2 3">RY-1</strain>
    </source>
</reference>
<evidence type="ECO:0000313" key="2">
    <source>
        <dbReference type="EMBL" id="MCF1715917.1"/>
    </source>
</evidence>
<evidence type="ECO:0000313" key="3">
    <source>
        <dbReference type="Proteomes" id="UP001200145"/>
    </source>
</evidence>
<dbReference type="Proteomes" id="UP001200145">
    <property type="component" value="Unassembled WGS sequence"/>
</dbReference>
<proteinExistence type="predicted"/>
<name>A0ABS9BJN1_9BACT</name>
<gene>
    <name evidence="2" type="ORF">L0U88_14855</name>
</gene>
<evidence type="ECO:0000259" key="1">
    <source>
        <dbReference type="Pfam" id="PF02589"/>
    </source>
</evidence>
<dbReference type="SUPFAM" id="SSF100950">
    <property type="entry name" value="NagB/RpiA/CoA transferase-like"/>
    <property type="match status" value="1"/>
</dbReference>
<dbReference type="EMBL" id="JAKEVY010000003">
    <property type="protein sequence ID" value="MCF1715917.1"/>
    <property type="molecule type" value="Genomic_DNA"/>
</dbReference>
<comment type="caution">
    <text evidence="2">The sequence shown here is derived from an EMBL/GenBank/DDBJ whole genome shotgun (WGS) entry which is preliminary data.</text>
</comment>
<accession>A0ABS9BJN1</accession>
<protein>
    <submittedName>
        <fullName evidence="2">LUD domain-containing protein</fullName>
    </submittedName>
</protein>
<keyword evidence="3" id="KW-1185">Reference proteome</keyword>
<dbReference type="Pfam" id="PF02589">
    <property type="entry name" value="LUD_dom"/>
    <property type="match status" value="1"/>
</dbReference>
<dbReference type="InterPro" id="IPR037171">
    <property type="entry name" value="NagB/RpiA_transferase-like"/>
</dbReference>
<organism evidence="2 3">
    <name type="scientific">Flavihumibacter fluminis</name>
    <dbReference type="NCBI Taxonomy" id="2909236"/>
    <lineage>
        <taxon>Bacteria</taxon>
        <taxon>Pseudomonadati</taxon>
        <taxon>Bacteroidota</taxon>
        <taxon>Chitinophagia</taxon>
        <taxon>Chitinophagales</taxon>
        <taxon>Chitinophagaceae</taxon>
        <taxon>Flavihumibacter</taxon>
    </lineage>
</organism>
<sequence>MKAAASKESILKKIRKALSESTPLPFPSSEGNHSVFQPAPDDLDLLFAEQFGKLQGKFVFCLNDQELQLQLALLAKQKNFQKIYCREEDFRSGITEEAVRSVLLEDQSPEALKNCDAAITGCECLVARTGTIVLSSAQASGRTSSVYAPVHICIATTSQLVYDIKDGLRLLKEKYGTSLPSFISFASGPSRTADIEKTLVVGVHGPKEVYLFLVDNS</sequence>
<dbReference type="PANTHER" id="PTHR43682:SF1">
    <property type="entry name" value="LACTATE UTILIZATION PROTEIN C"/>
    <property type="match status" value="1"/>
</dbReference>
<dbReference type="RefSeq" id="WP_234866863.1">
    <property type="nucleotide sequence ID" value="NZ_JAKEVY010000003.1"/>
</dbReference>
<dbReference type="InterPro" id="IPR003741">
    <property type="entry name" value="LUD_dom"/>
</dbReference>
<dbReference type="PANTHER" id="PTHR43682">
    <property type="entry name" value="LACTATE UTILIZATION PROTEIN C"/>
    <property type="match status" value="1"/>
</dbReference>
<feature type="domain" description="LUD" evidence="1">
    <location>
        <begin position="75"/>
        <end position="214"/>
    </location>
</feature>